<keyword evidence="3" id="KW-0804">Transcription</keyword>
<dbReference type="InterPro" id="IPR036388">
    <property type="entry name" value="WH-like_DNA-bd_sf"/>
</dbReference>
<dbReference type="PANTHER" id="PTHR38465:SF1">
    <property type="entry name" value="HTH-TYPE TRANSCRIPTIONAL REGULATOR MJ1563-RELATED"/>
    <property type="match status" value="1"/>
</dbReference>
<dbReference type="InterPro" id="IPR036390">
    <property type="entry name" value="WH_DNA-bd_sf"/>
</dbReference>
<keyword evidence="2" id="KW-0238">DNA-binding</keyword>
<dbReference type="GO" id="GO:0003677">
    <property type="term" value="F:DNA binding"/>
    <property type="evidence" value="ECO:0007669"/>
    <property type="project" value="UniProtKB-KW"/>
</dbReference>
<evidence type="ECO:0000256" key="1">
    <source>
        <dbReference type="ARBA" id="ARBA00023015"/>
    </source>
</evidence>
<accession>A0A7K1GMV1</accession>
<comment type="caution">
    <text evidence="4">The sequence shown here is derived from an EMBL/GenBank/DDBJ whole genome shotgun (WGS) entry which is preliminary data.</text>
</comment>
<name>A0A7K1GMV1_9FLAO</name>
<keyword evidence="1" id="KW-0805">Transcription regulation</keyword>
<protein>
    <submittedName>
        <fullName evidence="4">Transcriptional regulator</fullName>
    </submittedName>
</protein>
<dbReference type="Gene3D" id="1.10.10.10">
    <property type="entry name" value="Winged helix-like DNA-binding domain superfamily/Winged helix DNA-binding domain"/>
    <property type="match status" value="1"/>
</dbReference>
<gene>
    <name evidence="4" type="ORF">GJV77_06295</name>
</gene>
<dbReference type="Proteomes" id="UP000488936">
    <property type="component" value="Unassembled WGS sequence"/>
</dbReference>
<dbReference type="AlphaFoldDB" id="A0A7K1GMV1"/>
<evidence type="ECO:0000313" key="4">
    <source>
        <dbReference type="EMBL" id="MTH29534.1"/>
    </source>
</evidence>
<evidence type="ECO:0000313" key="5">
    <source>
        <dbReference type="Proteomes" id="UP000488936"/>
    </source>
</evidence>
<proteinExistence type="predicted"/>
<evidence type="ECO:0000256" key="3">
    <source>
        <dbReference type="ARBA" id="ARBA00023163"/>
    </source>
</evidence>
<organism evidence="4 5">
    <name type="scientific">Myroides pelagicus</name>
    <dbReference type="NCBI Taxonomy" id="270914"/>
    <lineage>
        <taxon>Bacteria</taxon>
        <taxon>Pseudomonadati</taxon>
        <taxon>Bacteroidota</taxon>
        <taxon>Flavobacteriia</taxon>
        <taxon>Flavobacteriales</taxon>
        <taxon>Flavobacteriaceae</taxon>
        <taxon>Myroides</taxon>
    </lineage>
</organism>
<dbReference type="OrthoDB" id="1807857at2"/>
<dbReference type="PANTHER" id="PTHR38465">
    <property type="entry name" value="HTH-TYPE TRANSCRIPTIONAL REGULATOR MJ1563-RELATED"/>
    <property type="match status" value="1"/>
</dbReference>
<dbReference type="RefSeq" id="WP_155035533.1">
    <property type="nucleotide sequence ID" value="NZ_JBHTIG010000038.1"/>
</dbReference>
<dbReference type="SUPFAM" id="SSF46785">
    <property type="entry name" value="Winged helix' DNA-binding domain"/>
    <property type="match status" value="1"/>
</dbReference>
<dbReference type="InterPro" id="IPR052362">
    <property type="entry name" value="HTH-GbsR_regulator"/>
</dbReference>
<keyword evidence="5" id="KW-1185">Reference proteome</keyword>
<evidence type="ECO:0000256" key="2">
    <source>
        <dbReference type="ARBA" id="ARBA00023125"/>
    </source>
</evidence>
<sequence length="159" mass="18946">MQHKYNPALIDLFQDYCAHHELVYHFSPLTAQIYTYIMFNNNRDGVTFDELVEKLSASKSSVSTSLNLLISNNQIEHFNKIDERKRFFRLNSNFLTIRLQLIRDLLEREYNLNLRMEDFLESGELNAQNCEQKMKLYLDHLYKSKNQLTDTIEKLKSTN</sequence>
<dbReference type="EMBL" id="WMJY01000010">
    <property type="protein sequence ID" value="MTH29534.1"/>
    <property type="molecule type" value="Genomic_DNA"/>
</dbReference>
<reference evidence="4 5" key="1">
    <citation type="journal article" date="2006" name="Int. J. Syst. Evol. Microbiol.">
        <title>Myroides pelagicus sp. nov., isolated from seawater in Thailand.</title>
        <authorList>
            <person name="Yoon J."/>
            <person name="Maneerat S."/>
            <person name="Kawai F."/>
            <person name="Yokota A."/>
        </authorList>
    </citation>
    <scope>NUCLEOTIDE SEQUENCE [LARGE SCALE GENOMIC DNA]</scope>
    <source>
        <strain evidence="4 5">SM1T</strain>
    </source>
</reference>